<dbReference type="AlphaFoldDB" id="A0A3S3NCL9"/>
<feature type="region of interest" description="Disordered" evidence="1">
    <location>
        <begin position="538"/>
        <end position="565"/>
    </location>
</feature>
<dbReference type="STRING" id="337451.A0A3S3NCL9"/>
<evidence type="ECO:0000313" key="4">
    <source>
        <dbReference type="EMBL" id="RWR84995.1"/>
    </source>
</evidence>
<feature type="compositionally biased region" description="Polar residues" evidence="1">
    <location>
        <begin position="458"/>
        <end position="476"/>
    </location>
</feature>
<protein>
    <submittedName>
        <fullName evidence="4">Protein MAIN-LIKE 2</fullName>
    </submittedName>
</protein>
<evidence type="ECO:0000313" key="5">
    <source>
        <dbReference type="Proteomes" id="UP000283530"/>
    </source>
</evidence>
<organism evidence="4 5">
    <name type="scientific">Cinnamomum micranthum f. kanehirae</name>
    <dbReference type="NCBI Taxonomy" id="337451"/>
    <lineage>
        <taxon>Eukaryota</taxon>
        <taxon>Viridiplantae</taxon>
        <taxon>Streptophyta</taxon>
        <taxon>Embryophyta</taxon>
        <taxon>Tracheophyta</taxon>
        <taxon>Spermatophyta</taxon>
        <taxon>Magnoliopsida</taxon>
        <taxon>Magnoliidae</taxon>
        <taxon>Laurales</taxon>
        <taxon>Lauraceae</taxon>
        <taxon>Cinnamomum</taxon>
    </lineage>
</organism>
<evidence type="ECO:0000256" key="1">
    <source>
        <dbReference type="SAM" id="MobiDB-lite"/>
    </source>
</evidence>
<gene>
    <name evidence="4" type="ORF">CKAN_01383500</name>
</gene>
<dbReference type="InterPro" id="IPR044824">
    <property type="entry name" value="MAIN-like"/>
</dbReference>
<dbReference type="EMBL" id="QPKB01000005">
    <property type="protein sequence ID" value="RWR84995.1"/>
    <property type="molecule type" value="Genomic_DNA"/>
</dbReference>
<comment type="caution">
    <text evidence="4">The sequence shown here is derived from an EMBL/GenBank/DDBJ whole genome shotgun (WGS) entry which is preliminary data.</text>
</comment>
<dbReference type="GO" id="GO:0010073">
    <property type="term" value="P:meristem maintenance"/>
    <property type="evidence" value="ECO:0007669"/>
    <property type="project" value="InterPro"/>
</dbReference>
<accession>A0A3S3NCL9</accession>
<feature type="compositionally biased region" description="Basic and acidic residues" evidence="1">
    <location>
        <begin position="545"/>
        <end position="554"/>
    </location>
</feature>
<keyword evidence="5" id="KW-1185">Reference proteome</keyword>
<feature type="domain" description="Aminotransferase-like plant mobile" evidence="2">
    <location>
        <begin position="60"/>
        <end position="432"/>
    </location>
</feature>
<dbReference type="InterPro" id="IPR019557">
    <property type="entry name" value="AminoTfrase-like_pln_mobile"/>
</dbReference>
<name>A0A3S3NCL9_9MAGN</name>
<feature type="domain" description="Putative plant transposon protein" evidence="3">
    <location>
        <begin position="786"/>
        <end position="959"/>
    </location>
</feature>
<dbReference type="Pfam" id="PF10536">
    <property type="entry name" value="PMD"/>
    <property type="match status" value="1"/>
</dbReference>
<dbReference type="Proteomes" id="UP000283530">
    <property type="component" value="Unassembled WGS sequence"/>
</dbReference>
<sequence length="1003" mass="114868">MAELNPGPLDRSILQEQDCHISEVIWSGREVGPLICKPATILSDKWSLNATQEAYVQETGLLHLSKLQKITIDHALISALVERWRPETNTFHLASGEATVTLEDVAYIYGLPINGRVVTGRTFSSPTTVSEVCLELLGKQPQQGSDCNGSDLKLTWLVKSFSKLSKKSSKNEQIRATRAYLFCLVAGQIFTNTSGSMGGAWILELFREFKKYAWGPACLANLYRQLSIRTVAKSTGKHKGSKKPSDHQKTFGGPVQLLQIWAISRMSIGREIKSAQQWDDHFEFPLSRLWSRRLKSHKTFSTVEVVRKQLDNQDPDNFIWRPYVGFEEELANIVDEEEMEVFSSQTVVVCYWIVERHNSNRVMKQFGLQQIIPPPLYGAFNREDRVLKATVDYSKKMQEGIKEWNDRKKSVLEGEVDVDSNRHSDEYFQWYRGITRLRIGRFEVVEGATNPDLEQGHNHTQQDPGPSQSHPQTNLSDSTMMEIGDFASHLLLGVENMKKQPDKEIKIDEFLDRISRKIMRFKSACASRFVEFKMQDCISSSSDEEERKRPKTHPDIGSSQMTPSNVPLEMTMYPIPPSPIHVDSISSQPVEDVLSSPSGFFTPPRPVFTQESVVELSPGESLPSKIIRIKARYRKNTLPVRFRPYQVTTYGARSAEYSLTLEEAAVLDIFWNEYKANHVSLQQEWYRDPNTHSDIYHNSFGSPERRYRYSFSSRDWLWYIMPPKTYKGKRPAGSSSRFNTERFKDAESAARFESQFINRRVIFERIVVQKELRGTTFLQWLYLNGCMALMNLINECFEGWVQEFYCNIFEATSSGFNTYVRGKTLSMDANKIATVLNLRRPNRRSYPFPNPDNIQIDPSDVATVLCGEPTEWNSSVLKISNITSHYRTLNTFVSHNIEPRSHTSDLAYEQAFLLYSLGRGTSVDIPLTILESMMRVIHEPRKLTLPFGALICKMMIEAGCQAYTHELPVTRRQKIDGRTLTMSDTHVRPRPRGEQGAQSKLTM</sequence>
<dbReference type="Pfam" id="PF20167">
    <property type="entry name" value="Transposase_32"/>
    <property type="match status" value="1"/>
</dbReference>
<proteinExistence type="predicted"/>
<dbReference type="PANTHER" id="PTHR46033">
    <property type="entry name" value="PROTEIN MAIN-LIKE 2"/>
    <property type="match status" value="1"/>
</dbReference>
<dbReference type="PANTHER" id="PTHR46033:SF8">
    <property type="entry name" value="PROTEIN MAINTENANCE OF MERISTEMS-LIKE"/>
    <property type="match status" value="1"/>
</dbReference>
<evidence type="ECO:0000259" key="2">
    <source>
        <dbReference type="Pfam" id="PF10536"/>
    </source>
</evidence>
<feature type="region of interest" description="Disordered" evidence="1">
    <location>
        <begin position="976"/>
        <end position="1003"/>
    </location>
</feature>
<dbReference type="InterPro" id="IPR046796">
    <property type="entry name" value="Transposase_32_dom"/>
</dbReference>
<evidence type="ECO:0000259" key="3">
    <source>
        <dbReference type="Pfam" id="PF20167"/>
    </source>
</evidence>
<feature type="region of interest" description="Disordered" evidence="1">
    <location>
        <begin position="450"/>
        <end position="476"/>
    </location>
</feature>
<reference evidence="4 5" key="1">
    <citation type="journal article" date="2019" name="Nat. Plants">
        <title>Stout camphor tree genome fills gaps in understanding of flowering plant genome evolution.</title>
        <authorList>
            <person name="Chaw S.M."/>
            <person name="Liu Y.C."/>
            <person name="Wu Y.W."/>
            <person name="Wang H.Y."/>
            <person name="Lin C.I."/>
            <person name="Wu C.S."/>
            <person name="Ke H.M."/>
            <person name="Chang L.Y."/>
            <person name="Hsu C.Y."/>
            <person name="Yang H.T."/>
            <person name="Sudianto E."/>
            <person name="Hsu M.H."/>
            <person name="Wu K.P."/>
            <person name="Wang L.N."/>
            <person name="Leebens-Mack J.H."/>
            <person name="Tsai I.J."/>
        </authorList>
    </citation>
    <scope>NUCLEOTIDE SEQUENCE [LARGE SCALE GENOMIC DNA]</scope>
    <source>
        <strain evidence="5">cv. Chaw 1501</strain>
        <tissue evidence="4">Young leaves</tissue>
    </source>
</reference>